<dbReference type="GO" id="GO:0016020">
    <property type="term" value="C:membrane"/>
    <property type="evidence" value="ECO:0007669"/>
    <property type="project" value="GOC"/>
</dbReference>
<evidence type="ECO:0000313" key="6">
    <source>
        <dbReference type="EMBL" id="UUF08187.1"/>
    </source>
</evidence>
<evidence type="ECO:0000313" key="7">
    <source>
        <dbReference type="Proteomes" id="UP001058016"/>
    </source>
</evidence>
<dbReference type="InterPro" id="IPR004843">
    <property type="entry name" value="Calcineurin-like_PHP"/>
</dbReference>
<dbReference type="Proteomes" id="UP001058072">
    <property type="component" value="Chromosome"/>
</dbReference>
<dbReference type="Gene3D" id="3.60.21.10">
    <property type="match status" value="1"/>
</dbReference>
<dbReference type="EMBL" id="CP071250">
    <property type="protein sequence ID" value="UUF08187.1"/>
    <property type="molecule type" value="Genomic_DNA"/>
</dbReference>
<dbReference type="Proteomes" id="UP001058016">
    <property type="component" value="Chromosome"/>
</dbReference>
<feature type="transmembrane region" description="Helical" evidence="3">
    <location>
        <begin position="6"/>
        <end position="26"/>
    </location>
</feature>
<dbReference type="PANTHER" id="PTHR31302:SF31">
    <property type="entry name" value="PHOSPHODIESTERASE YAEI"/>
    <property type="match status" value="1"/>
</dbReference>
<name>A0A9Q9FF39_9FIRM</name>
<reference evidence="6 7" key="1">
    <citation type="submission" date="2021-03" db="EMBL/GenBank/DDBJ databases">
        <title>Comparative Genomics and Metabolomics in the genus Turicibacter.</title>
        <authorList>
            <person name="Maki J."/>
            <person name="Looft T."/>
        </authorList>
    </citation>
    <scope>NUCLEOTIDE SEQUENCE</scope>
    <source>
        <strain evidence="6">ISU324</strain>
        <strain evidence="5 7">MMM721</strain>
    </source>
</reference>
<evidence type="ECO:0000256" key="1">
    <source>
        <dbReference type="ARBA" id="ARBA00022723"/>
    </source>
</evidence>
<evidence type="ECO:0000256" key="3">
    <source>
        <dbReference type="SAM" id="Phobius"/>
    </source>
</evidence>
<keyword evidence="3" id="KW-1133">Transmembrane helix</keyword>
<proteinExistence type="predicted"/>
<dbReference type="EMBL" id="CP071249">
    <property type="protein sequence ID" value="UUF06958.1"/>
    <property type="molecule type" value="Genomic_DNA"/>
</dbReference>
<dbReference type="Pfam" id="PF00149">
    <property type="entry name" value="Metallophos"/>
    <property type="match status" value="1"/>
</dbReference>
<protein>
    <submittedName>
        <fullName evidence="6">Metallophosphoesterase</fullName>
    </submittedName>
</protein>
<keyword evidence="3" id="KW-0812">Transmembrane</keyword>
<gene>
    <name evidence="5" type="ORF">J0J69_05450</name>
    <name evidence="6" type="ORF">J0J70_11425</name>
</gene>
<dbReference type="SUPFAM" id="SSF56300">
    <property type="entry name" value="Metallo-dependent phosphatases"/>
    <property type="match status" value="1"/>
</dbReference>
<feature type="domain" description="Calcineurin-like phosphoesterase" evidence="4">
    <location>
        <begin position="50"/>
        <end position="211"/>
    </location>
</feature>
<dbReference type="GO" id="GO:0009245">
    <property type="term" value="P:lipid A biosynthetic process"/>
    <property type="evidence" value="ECO:0007669"/>
    <property type="project" value="TreeGrafter"/>
</dbReference>
<evidence type="ECO:0000313" key="5">
    <source>
        <dbReference type="EMBL" id="UUF06958.1"/>
    </source>
</evidence>
<keyword evidence="2" id="KW-0378">Hydrolase</keyword>
<keyword evidence="3" id="KW-0472">Membrane</keyword>
<dbReference type="InterPro" id="IPR051158">
    <property type="entry name" value="Metallophosphoesterase_sf"/>
</dbReference>
<evidence type="ECO:0000259" key="4">
    <source>
        <dbReference type="Pfam" id="PF00149"/>
    </source>
</evidence>
<dbReference type="AlphaFoldDB" id="A0A9Q9FF39"/>
<keyword evidence="1" id="KW-0479">Metal-binding</keyword>
<dbReference type="GO" id="GO:0046872">
    <property type="term" value="F:metal ion binding"/>
    <property type="evidence" value="ECO:0007669"/>
    <property type="project" value="UniProtKB-KW"/>
</dbReference>
<dbReference type="PANTHER" id="PTHR31302">
    <property type="entry name" value="TRANSMEMBRANE PROTEIN WITH METALLOPHOSPHOESTERASE DOMAIN-RELATED"/>
    <property type="match status" value="1"/>
</dbReference>
<evidence type="ECO:0000256" key="2">
    <source>
        <dbReference type="ARBA" id="ARBA00022801"/>
    </source>
</evidence>
<dbReference type="RefSeq" id="WP_212724799.1">
    <property type="nucleotide sequence ID" value="NZ_CP071249.1"/>
</dbReference>
<sequence>MKKFPIYVLSVAAIIIVFFFYSLCILKYSIKVEETIINSLNIPSSFDGVRLIQFSDLHLKNEEDLVLLEKSVNEINRLEADIILFTGDLFEKGAVTSSLSSQTIEILSQLKSSLAKLAILGDKDLSQPDEISHILTTSSFKILRNESLELYNGSSEGINFIGIDSLSSSPDLNTLLSQSTNTNNFNILLLHEPTLAAKVTDYPIEVQLSGHCRGQSSTSGCSQFYSGTYRFADQLTLQVNRGLNRPNNIGNLLTRPTLYSFLLIKE</sequence>
<organism evidence="6 8">
    <name type="scientific">Turicibacter bilis</name>
    <dbReference type="NCBI Taxonomy" id="2735723"/>
    <lineage>
        <taxon>Bacteria</taxon>
        <taxon>Bacillati</taxon>
        <taxon>Bacillota</taxon>
        <taxon>Erysipelotrichia</taxon>
        <taxon>Erysipelotrichales</taxon>
        <taxon>Turicibacteraceae</taxon>
        <taxon>Turicibacter</taxon>
    </lineage>
</organism>
<accession>A0A9Q9FF39</accession>
<evidence type="ECO:0000313" key="8">
    <source>
        <dbReference type="Proteomes" id="UP001058072"/>
    </source>
</evidence>
<dbReference type="InterPro" id="IPR029052">
    <property type="entry name" value="Metallo-depent_PP-like"/>
</dbReference>
<keyword evidence="7" id="KW-1185">Reference proteome</keyword>
<dbReference type="GO" id="GO:0008758">
    <property type="term" value="F:UDP-2,3-diacylglucosamine hydrolase activity"/>
    <property type="evidence" value="ECO:0007669"/>
    <property type="project" value="TreeGrafter"/>
</dbReference>